<dbReference type="RefSeq" id="XP_001319783.1">
    <property type="nucleotide sequence ID" value="XM_001319748.1"/>
</dbReference>
<dbReference type="VEuPathDB" id="TrichDB:TVAGG3_0049110"/>
<protein>
    <submittedName>
        <fullName evidence="1">Uncharacterized protein</fullName>
    </submittedName>
</protein>
<organism evidence="1 2">
    <name type="scientific">Trichomonas vaginalis (strain ATCC PRA-98 / G3)</name>
    <dbReference type="NCBI Taxonomy" id="412133"/>
    <lineage>
        <taxon>Eukaryota</taxon>
        <taxon>Metamonada</taxon>
        <taxon>Parabasalia</taxon>
        <taxon>Trichomonadida</taxon>
        <taxon>Trichomonadidae</taxon>
        <taxon>Trichomonas</taxon>
    </lineage>
</organism>
<dbReference type="AlphaFoldDB" id="A2EIF5"/>
<gene>
    <name evidence="1" type="ORF">TVAG_211990</name>
</gene>
<dbReference type="Proteomes" id="UP000001542">
    <property type="component" value="Unassembled WGS sequence"/>
</dbReference>
<keyword evidence="2" id="KW-1185">Reference proteome</keyword>
<name>A2EIF5_TRIV3</name>
<dbReference type="VEuPathDB" id="TrichDB:TVAG_211990"/>
<dbReference type="KEGG" id="tva:4765442"/>
<dbReference type="EMBL" id="DS113397">
    <property type="protein sequence ID" value="EAY07560.1"/>
    <property type="molecule type" value="Genomic_DNA"/>
</dbReference>
<reference evidence="1" key="1">
    <citation type="submission" date="2006-10" db="EMBL/GenBank/DDBJ databases">
        <authorList>
            <person name="Amadeo P."/>
            <person name="Zhao Q."/>
            <person name="Wortman J."/>
            <person name="Fraser-Liggett C."/>
            <person name="Carlton J."/>
        </authorList>
    </citation>
    <scope>NUCLEOTIDE SEQUENCE</scope>
    <source>
        <strain evidence="1">G3</strain>
    </source>
</reference>
<reference evidence="1" key="2">
    <citation type="journal article" date="2007" name="Science">
        <title>Draft genome sequence of the sexually transmitted pathogen Trichomonas vaginalis.</title>
        <authorList>
            <person name="Carlton J.M."/>
            <person name="Hirt R.P."/>
            <person name="Silva J.C."/>
            <person name="Delcher A.L."/>
            <person name="Schatz M."/>
            <person name="Zhao Q."/>
            <person name="Wortman J.R."/>
            <person name="Bidwell S.L."/>
            <person name="Alsmark U.C.M."/>
            <person name="Besteiro S."/>
            <person name="Sicheritz-Ponten T."/>
            <person name="Noel C.J."/>
            <person name="Dacks J.B."/>
            <person name="Foster P.G."/>
            <person name="Simillion C."/>
            <person name="Van de Peer Y."/>
            <person name="Miranda-Saavedra D."/>
            <person name="Barton G.J."/>
            <person name="Westrop G.D."/>
            <person name="Mueller S."/>
            <person name="Dessi D."/>
            <person name="Fiori P.L."/>
            <person name="Ren Q."/>
            <person name="Paulsen I."/>
            <person name="Zhang H."/>
            <person name="Bastida-Corcuera F.D."/>
            <person name="Simoes-Barbosa A."/>
            <person name="Brown M.T."/>
            <person name="Hayes R.D."/>
            <person name="Mukherjee M."/>
            <person name="Okumura C.Y."/>
            <person name="Schneider R."/>
            <person name="Smith A.J."/>
            <person name="Vanacova S."/>
            <person name="Villalvazo M."/>
            <person name="Haas B.J."/>
            <person name="Pertea M."/>
            <person name="Feldblyum T.V."/>
            <person name="Utterback T.R."/>
            <person name="Shu C.L."/>
            <person name="Osoegawa K."/>
            <person name="de Jong P.J."/>
            <person name="Hrdy I."/>
            <person name="Horvathova L."/>
            <person name="Zubacova Z."/>
            <person name="Dolezal P."/>
            <person name="Malik S.B."/>
            <person name="Logsdon J.M. Jr."/>
            <person name="Henze K."/>
            <person name="Gupta A."/>
            <person name="Wang C.C."/>
            <person name="Dunne R.L."/>
            <person name="Upcroft J.A."/>
            <person name="Upcroft P."/>
            <person name="White O."/>
            <person name="Salzberg S.L."/>
            <person name="Tang P."/>
            <person name="Chiu C.-H."/>
            <person name="Lee Y.-S."/>
            <person name="Embley T.M."/>
            <person name="Coombs G.H."/>
            <person name="Mottram J.C."/>
            <person name="Tachezy J."/>
            <person name="Fraser-Liggett C.M."/>
            <person name="Johnson P.J."/>
        </authorList>
    </citation>
    <scope>NUCLEOTIDE SEQUENCE [LARGE SCALE GENOMIC DNA]</scope>
    <source>
        <strain evidence="1">G3</strain>
    </source>
</reference>
<evidence type="ECO:0000313" key="2">
    <source>
        <dbReference type="Proteomes" id="UP000001542"/>
    </source>
</evidence>
<accession>A2EIF5</accession>
<sequence length="178" mass="20934">MEMKNPYYGLWLISFLIQSDERALQTFVEDMFIIGQVFDAHLEEPLIAKDCRCSIIFYISTLLSQNQHIQDIKKYAQFIVSHYENMNTQFKVVSIYFVTTMLSRCQFSELQELDFDQLFEILSEIIILQNYLKFKSSDFELIIKQIKANTAGWPININDLLENNDIISQLECLSDDES</sequence>
<evidence type="ECO:0000313" key="1">
    <source>
        <dbReference type="EMBL" id="EAY07560.1"/>
    </source>
</evidence>
<proteinExistence type="predicted"/>
<dbReference type="InParanoid" id="A2EIF5"/>